<evidence type="ECO:0000313" key="9">
    <source>
        <dbReference type="EMBL" id="GAA5094123.1"/>
    </source>
</evidence>
<dbReference type="Pfam" id="PF08352">
    <property type="entry name" value="oligo_HPY"/>
    <property type="match status" value="1"/>
</dbReference>
<keyword evidence="3" id="KW-0813">Transport</keyword>
<evidence type="ECO:0000256" key="6">
    <source>
        <dbReference type="ARBA" id="ARBA00022840"/>
    </source>
</evidence>
<dbReference type="InterPro" id="IPR050388">
    <property type="entry name" value="ABC_Ni/Peptide_Import"/>
</dbReference>
<comment type="subcellular location">
    <subcellularLocation>
        <location evidence="1">Cell membrane</location>
        <topology evidence="1">Peripheral membrane protein</topology>
    </subcellularLocation>
</comment>
<keyword evidence="4" id="KW-1003">Cell membrane</keyword>
<evidence type="ECO:0000256" key="3">
    <source>
        <dbReference type="ARBA" id="ARBA00022448"/>
    </source>
</evidence>
<dbReference type="InterPro" id="IPR003439">
    <property type="entry name" value="ABC_transporter-like_ATP-bd"/>
</dbReference>
<protein>
    <submittedName>
        <fullName evidence="9">ABC transporter ATP-binding protein</fullName>
    </submittedName>
</protein>
<evidence type="ECO:0000256" key="7">
    <source>
        <dbReference type="ARBA" id="ARBA00023136"/>
    </source>
</evidence>
<dbReference type="InterPro" id="IPR003593">
    <property type="entry name" value="AAA+_ATPase"/>
</dbReference>
<sequence length="304" mass="32607">MTDVPVLKITDLTVRVPAATRTDSGRGDLTLVDRVSLTIARGERVALVGESGSGKSMTAKAVLRLDPTVELSGSVRVAGQEVVGAPERRLRQLRGSTVSMVFQDPMTALNPVLTIGDQVAEPLVIRGVGRRTARRQAVEMLDRLGVPSAATRLGAYPHEFSGGMRQRVVMAAALIAGPQLLIADEPTTALDVRVQEQVLDLLEEQSRELGLAVLLITHDLAIVAGLAHRVAVMRHGRIVEDRPVDDLFRSPEHPYTRGLLASIPSVDADPDVRLQTVEDVMRADAAASVAPALLSDTLLEEARP</sequence>
<keyword evidence="10" id="KW-1185">Reference proteome</keyword>
<dbReference type="CDD" id="cd03257">
    <property type="entry name" value="ABC_NikE_OppD_transporters"/>
    <property type="match status" value="1"/>
</dbReference>
<evidence type="ECO:0000256" key="2">
    <source>
        <dbReference type="ARBA" id="ARBA00005417"/>
    </source>
</evidence>
<dbReference type="PANTHER" id="PTHR43297:SF2">
    <property type="entry name" value="DIPEPTIDE TRANSPORT ATP-BINDING PROTEIN DPPD"/>
    <property type="match status" value="1"/>
</dbReference>
<dbReference type="SMART" id="SM00382">
    <property type="entry name" value="AAA"/>
    <property type="match status" value="1"/>
</dbReference>
<dbReference type="RefSeq" id="WP_194414399.1">
    <property type="nucleotide sequence ID" value="NZ_BAABKZ010000002.1"/>
</dbReference>
<comment type="similarity">
    <text evidence="2">Belongs to the ABC transporter superfamily.</text>
</comment>
<comment type="caution">
    <text evidence="9">The sequence shown here is derived from an EMBL/GenBank/DDBJ whole genome shotgun (WGS) entry which is preliminary data.</text>
</comment>
<name>A0ABP9MB90_9MICO</name>
<dbReference type="InterPro" id="IPR013563">
    <property type="entry name" value="Oligopep_ABC_C"/>
</dbReference>
<dbReference type="PROSITE" id="PS00211">
    <property type="entry name" value="ABC_TRANSPORTER_1"/>
    <property type="match status" value="1"/>
</dbReference>
<keyword evidence="7" id="KW-0472">Membrane</keyword>
<dbReference type="SUPFAM" id="SSF52540">
    <property type="entry name" value="P-loop containing nucleoside triphosphate hydrolases"/>
    <property type="match status" value="1"/>
</dbReference>
<dbReference type="Pfam" id="PF00005">
    <property type="entry name" value="ABC_tran"/>
    <property type="match status" value="1"/>
</dbReference>
<dbReference type="Proteomes" id="UP001501407">
    <property type="component" value="Unassembled WGS sequence"/>
</dbReference>
<evidence type="ECO:0000256" key="1">
    <source>
        <dbReference type="ARBA" id="ARBA00004202"/>
    </source>
</evidence>
<dbReference type="InterPro" id="IPR027417">
    <property type="entry name" value="P-loop_NTPase"/>
</dbReference>
<evidence type="ECO:0000313" key="10">
    <source>
        <dbReference type="Proteomes" id="UP001501407"/>
    </source>
</evidence>
<dbReference type="PROSITE" id="PS50893">
    <property type="entry name" value="ABC_TRANSPORTER_2"/>
    <property type="match status" value="1"/>
</dbReference>
<evidence type="ECO:0000256" key="5">
    <source>
        <dbReference type="ARBA" id="ARBA00022741"/>
    </source>
</evidence>
<dbReference type="PANTHER" id="PTHR43297">
    <property type="entry name" value="OLIGOPEPTIDE TRANSPORT ATP-BINDING PROTEIN APPD"/>
    <property type="match status" value="1"/>
</dbReference>
<dbReference type="EMBL" id="BAABKZ010000002">
    <property type="protein sequence ID" value="GAA5094123.1"/>
    <property type="molecule type" value="Genomic_DNA"/>
</dbReference>
<dbReference type="InterPro" id="IPR017871">
    <property type="entry name" value="ABC_transporter-like_CS"/>
</dbReference>
<evidence type="ECO:0000259" key="8">
    <source>
        <dbReference type="PROSITE" id="PS50893"/>
    </source>
</evidence>
<reference evidence="10" key="1">
    <citation type="journal article" date="2019" name="Int. J. Syst. Evol. Microbiol.">
        <title>The Global Catalogue of Microorganisms (GCM) 10K type strain sequencing project: providing services to taxonomists for standard genome sequencing and annotation.</title>
        <authorList>
            <consortium name="The Broad Institute Genomics Platform"/>
            <consortium name="The Broad Institute Genome Sequencing Center for Infectious Disease"/>
            <person name="Wu L."/>
            <person name="Ma J."/>
        </authorList>
    </citation>
    <scope>NUCLEOTIDE SEQUENCE [LARGE SCALE GENOMIC DNA]</scope>
    <source>
        <strain evidence="10">JCM 18959</strain>
    </source>
</reference>
<keyword evidence="6 9" id="KW-0067">ATP-binding</keyword>
<feature type="domain" description="ABC transporter" evidence="8">
    <location>
        <begin position="14"/>
        <end position="260"/>
    </location>
</feature>
<dbReference type="GO" id="GO:0005524">
    <property type="term" value="F:ATP binding"/>
    <property type="evidence" value="ECO:0007669"/>
    <property type="project" value="UniProtKB-KW"/>
</dbReference>
<proteinExistence type="inferred from homology"/>
<keyword evidence="5" id="KW-0547">Nucleotide-binding</keyword>
<dbReference type="Gene3D" id="3.40.50.300">
    <property type="entry name" value="P-loop containing nucleotide triphosphate hydrolases"/>
    <property type="match status" value="1"/>
</dbReference>
<accession>A0ABP9MB90</accession>
<gene>
    <name evidence="9" type="ORF">GCM10025760_25060</name>
</gene>
<organism evidence="9 10">
    <name type="scientific">Microbacterium yannicii</name>
    <dbReference type="NCBI Taxonomy" id="671622"/>
    <lineage>
        <taxon>Bacteria</taxon>
        <taxon>Bacillati</taxon>
        <taxon>Actinomycetota</taxon>
        <taxon>Actinomycetes</taxon>
        <taxon>Micrococcales</taxon>
        <taxon>Microbacteriaceae</taxon>
        <taxon>Microbacterium</taxon>
    </lineage>
</organism>
<evidence type="ECO:0000256" key="4">
    <source>
        <dbReference type="ARBA" id="ARBA00022475"/>
    </source>
</evidence>